<accession>A0AAW1LFU4</accession>
<keyword evidence="4" id="KW-1185">Reference proteome</keyword>
<dbReference type="Proteomes" id="UP001443914">
    <property type="component" value="Unassembled WGS sequence"/>
</dbReference>
<gene>
    <name evidence="3" type="ORF">RND81_04G012500</name>
</gene>
<name>A0AAW1LFU4_SAPOF</name>
<evidence type="ECO:0000313" key="3">
    <source>
        <dbReference type="EMBL" id="KAK9732640.1"/>
    </source>
</evidence>
<reference evidence="3" key="1">
    <citation type="submission" date="2024-03" db="EMBL/GenBank/DDBJ databases">
        <title>WGS assembly of Saponaria officinalis var. Norfolk2.</title>
        <authorList>
            <person name="Jenkins J."/>
            <person name="Shu S."/>
            <person name="Grimwood J."/>
            <person name="Barry K."/>
            <person name="Goodstein D."/>
            <person name="Schmutz J."/>
            <person name="Leebens-Mack J."/>
            <person name="Osbourn A."/>
        </authorList>
    </citation>
    <scope>NUCLEOTIDE SEQUENCE [LARGE SCALE GENOMIC DNA]</scope>
    <source>
        <strain evidence="3">JIC</strain>
    </source>
</reference>
<evidence type="ECO:0000313" key="4">
    <source>
        <dbReference type="Proteomes" id="UP001443914"/>
    </source>
</evidence>
<organism evidence="3 4">
    <name type="scientific">Saponaria officinalis</name>
    <name type="common">Common soapwort</name>
    <name type="synonym">Lychnis saponaria</name>
    <dbReference type="NCBI Taxonomy" id="3572"/>
    <lineage>
        <taxon>Eukaryota</taxon>
        <taxon>Viridiplantae</taxon>
        <taxon>Streptophyta</taxon>
        <taxon>Embryophyta</taxon>
        <taxon>Tracheophyta</taxon>
        <taxon>Spermatophyta</taxon>
        <taxon>Magnoliopsida</taxon>
        <taxon>eudicotyledons</taxon>
        <taxon>Gunneridae</taxon>
        <taxon>Pentapetalae</taxon>
        <taxon>Caryophyllales</taxon>
        <taxon>Caryophyllaceae</taxon>
        <taxon>Caryophylleae</taxon>
        <taxon>Saponaria</taxon>
    </lineage>
</organism>
<evidence type="ECO:0000256" key="1">
    <source>
        <dbReference type="SAM" id="Coils"/>
    </source>
</evidence>
<protein>
    <submittedName>
        <fullName evidence="3">Uncharacterized protein</fullName>
    </submittedName>
</protein>
<keyword evidence="1" id="KW-0175">Coiled coil</keyword>
<feature type="region of interest" description="Disordered" evidence="2">
    <location>
        <begin position="1"/>
        <end position="42"/>
    </location>
</feature>
<dbReference type="EMBL" id="JBDFQZ010000004">
    <property type="protein sequence ID" value="KAK9732640.1"/>
    <property type="molecule type" value="Genomic_DNA"/>
</dbReference>
<dbReference type="AlphaFoldDB" id="A0AAW1LFU4"/>
<feature type="compositionally biased region" description="Polar residues" evidence="2">
    <location>
        <begin position="23"/>
        <end position="33"/>
    </location>
</feature>
<feature type="coiled-coil region" evidence="1">
    <location>
        <begin position="210"/>
        <end position="244"/>
    </location>
</feature>
<proteinExistence type="predicted"/>
<sequence length="275" mass="31374">MRADDKVRKVTPPPSKSVEKVSAPTSKKNSSTVPPDEDKSEGENILNIFNNIPESDDLNCAAEMFSKQDVNIADELTATNTSLDDLDSFDDGLFNTVNDPEIRGAVSFLLELEAELKADQTIEPEFDIQREIMEAERQSVLTMVYSKREKFLRSSHEDLPRHMKELEMVFDYAKSKNVDVSEMQVRAKTYLDFESQLDLLKREFQKKPSTLDTEEKLKAVTLKKERLKKELEELCKEEQALDASLAAYEEFAGKIILADKARIDAKTMLQTYCFP</sequence>
<evidence type="ECO:0000256" key="2">
    <source>
        <dbReference type="SAM" id="MobiDB-lite"/>
    </source>
</evidence>
<comment type="caution">
    <text evidence="3">The sequence shown here is derived from an EMBL/GenBank/DDBJ whole genome shotgun (WGS) entry which is preliminary data.</text>
</comment>